<evidence type="ECO:0000256" key="3">
    <source>
        <dbReference type="ARBA" id="ARBA00022741"/>
    </source>
</evidence>
<comment type="cofactor">
    <cofactor evidence="7">
        <name>Mg(2+)</name>
        <dbReference type="ChEBI" id="CHEBI:18420"/>
    </cofactor>
    <text evidence="7">Binds 1 Mg(2+) ion per subunit.</text>
</comment>
<keyword evidence="9" id="KW-1185">Reference proteome</keyword>
<keyword evidence="6 7" id="KW-0057">Aromatic amino acid biosynthesis</keyword>
<dbReference type="CDD" id="cd00464">
    <property type="entry name" value="SK"/>
    <property type="match status" value="1"/>
</dbReference>
<evidence type="ECO:0000313" key="8">
    <source>
        <dbReference type="EMBL" id="PIM54659.1"/>
    </source>
</evidence>
<dbReference type="PANTHER" id="PTHR21087">
    <property type="entry name" value="SHIKIMATE KINASE"/>
    <property type="match status" value="1"/>
</dbReference>
<comment type="caution">
    <text evidence="8">The sequence shown here is derived from an EMBL/GenBank/DDBJ whole genome shotgun (WGS) entry which is preliminary data.</text>
</comment>
<keyword evidence="7" id="KW-0963">Cytoplasm</keyword>
<name>A0A2G9CGM6_9BURK</name>
<comment type="function">
    <text evidence="7">Catalyzes the specific phosphorylation of the 3-hydroxyl group of shikimic acid using ATP as a cosubstrate.</text>
</comment>
<sequence length="201" mass="22041">MRLSLVGMPGGGKSTVGRLLARQLNIPFVDSDAEIEKDLGGESIKDYFARQGEASFRDLESRVIARLLEDAGAGREMILATGGGAVLREINRDRLKSHSTVVYLRSSPEELFRRLKHDTQRPLLQVANPLAKLRDLYGQRDPLYRRCAHFVLESSRPSVHGLANMILMQLELAGLIDPARVAATVGASEAPYTSGNDRSAS</sequence>
<keyword evidence="7" id="KW-0460">Magnesium</keyword>
<dbReference type="GO" id="GO:0004765">
    <property type="term" value="F:shikimate kinase activity"/>
    <property type="evidence" value="ECO:0007669"/>
    <property type="project" value="UniProtKB-UniRule"/>
</dbReference>
<dbReference type="InterPro" id="IPR000623">
    <property type="entry name" value="Shikimate_kinase/TSH1"/>
</dbReference>
<dbReference type="GO" id="GO:0005829">
    <property type="term" value="C:cytosol"/>
    <property type="evidence" value="ECO:0007669"/>
    <property type="project" value="TreeGrafter"/>
</dbReference>
<gene>
    <name evidence="7" type="primary">aroK</name>
    <name evidence="8" type="ORF">CS062_03300</name>
</gene>
<feature type="binding site" evidence="7">
    <location>
        <position position="140"/>
    </location>
    <ligand>
        <name>substrate</name>
    </ligand>
</feature>
<evidence type="ECO:0000256" key="7">
    <source>
        <dbReference type="HAMAP-Rule" id="MF_00109"/>
    </source>
</evidence>
<keyword evidence="5 7" id="KW-0067">ATP-binding</keyword>
<dbReference type="GO" id="GO:0009073">
    <property type="term" value="P:aromatic amino acid family biosynthetic process"/>
    <property type="evidence" value="ECO:0007669"/>
    <property type="project" value="UniProtKB-KW"/>
</dbReference>
<keyword evidence="1 7" id="KW-0028">Amino-acid biosynthesis</keyword>
<dbReference type="PRINTS" id="PR01100">
    <property type="entry name" value="SHIKIMTKNASE"/>
</dbReference>
<keyword evidence="2 7" id="KW-0808">Transferase</keyword>
<feature type="binding site" evidence="7">
    <location>
        <position position="14"/>
    </location>
    <ligand>
        <name>Mg(2+)</name>
        <dbReference type="ChEBI" id="CHEBI:18420"/>
    </ligand>
</feature>
<comment type="subcellular location">
    <subcellularLocation>
        <location evidence="7">Cytoplasm</location>
    </subcellularLocation>
</comment>
<keyword evidence="4 7" id="KW-0418">Kinase</keyword>
<accession>A0A2G9CGM6</accession>
<dbReference type="GO" id="GO:0009423">
    <property type="term" value="P:chorismate biosynthetic process"/>
    <property type="evidence" value="ECO:0007669"/>
    <property type="project" value="UniProtKB-UniRule"/>
</dbReference>
<organism evidence="8 9">
    <name type="scientific">Roseateles chitinivorans</name>
    <dbReference type="NCBI Taxonomy" id="2917965"/>
    <lineage>
        <taxon>Bacteria</taxon>
        <taxon>Pseudomonadati</taxon>
        <taxon>Pseudomonadota</taxon>
        <taxon>Betaproteobacteria</taxon>
        <taxon>Burkholderiales</taxon>
        <taxon>Sphaerotilaceae</taxon>
        <taxon>Roseateles</taxon>
    </lineage>
</organism>
<feature type="binding site" evidence="7">
    <location>
        <position position="57"/>
    </location>
    <ligand>
        <name>substrate</name>
    </ligand>
</feature>
<feature type="binding site" evidence="7">
    <location>
        <begin position="10"/>
        <end position="15"/>
    </location>
    <ligand>
        <name>ATP</name>
        <dbReference type="ChEBI" id="CHEBI:30616"/>
    </ligand>
</feature>
<evidence type="ECO:0000256" key="1">
    <source>
        <dbReference type="ARBA" id="ARBA00022605"/>
    </source>
</evidence>
<proteinExistence type="inferred from homology"/>
<comment type="caution">
    <text evidence="7">Lacks conserved residue(s) required for the propagation of feature annotation.</text>
</comment>
<protein>
    <recommendedName>
        <fullName evidence="7">Shikimate kinase</fullName>
        <shortName evidence="7">SK</shortName>
        <ecNumber evidence="7">2.7.1.71</ecNumber>
    </recommendedName>
</protein>
<dbReference type="OrthoDB" id="9800332at2"/>
<feature type="binding site" evidence="7">
    <location>
        <position position="32"/>
    </location>
    <ligand>
        <name>substrate</name>
    </ligand>
</feature>
<reference evidence="8 9" key="1">
    <citation type="submission" date="2017-11" db="EMBL/GenBank/DDBJ databases">
        <title>Draft genome sequence of Mitsuaria sp. HWN-4.</title>
        <authorList>
            <person name="Gundlapally S.R."/>
        </authorList>
    </citation>
    <scope>NUCLEOTIDE SEQUENCE [LARGE SCALE GENOMIC DNA]</scope>
    <source>
        <strain evidence="8 9">HWN-4</strain>
    </source>
</reference>
<dbReference type="HAMAP" id="MF_00109">
    <property type="entry name" value="Shikimate_kinase"/>
    <property type="match status" value="1"/>
</dbReference>
<evidence type="ECO:0000256" key="6">
    <source>
        <dbReference type="ARBA" id="ARBA00023141"/>
    </source>
</evidence>
<keyword evidence="3 7" id="KW-0547">Nucleotide-binding</keyword>
<feature type="binding site" evidence="7">
    <location>
        <position position="83"/>
    </location>
    <ligand>
        <name>substrate</name>
    </ligand>
</feature>
<evidence type="ECO:0000313" key="9">
    <source>
        <dbReference type="Proteomes" id="UP000231501"/>
    </source>
</evidence>
<dbReference type="SUPFAM" id="SSF52540">
    <property type="entry name" value="P-loop containing nucleoside triphosphate hydrolases"/>
    <property type="match status" value="1"/>
</dbReference>
<dbReference type="AlphaFoldDB" id="A0A2G9CGM6"/>
<evidence type="ECO:0000256" key="2">
    <source>
        <dbReference type="ARBA" id="ARBA00022679"/>
    </source>
</evidence>
<dbReference type="Pfam" id="PF01202">
    <property type="entry name" value="SKI"/>
    <property type="match status" value="1"/>
</dbReference>
<feature type="binding site" evidence="7">
    <location>
        <position position="121"/>
    </location>
    <ligand>
        <name>ATP</name>
        <dbReference type="ChEBI" id="CHEBI:30616"/>
    </ligand>
</feature>
<dbReference type="GO" id="GO:0005524">
    <property type="term" value="F:ATP binding"/>
    <property type="evidence" value="ECO:0007669"/>
    <property type="project" value="UniProtKB-UniRule"/>
</dbReference>
<dbReference type="EC" id="2.7.1.71" evidence="7"/>
<comment type="similarity">
    <text evidence="7">Belongs to the shikimate kinase family.</text>
</comment>
<dbReference type="InterPro" id="IPR031322">
    <property type="entry name" value="Shikimate/glucono_kinase"/>
</dbReference>
<comment type="pathway">
    <text evidence="7">Metabolic intermediate biosynthesis; chorismate biosynthesis; chorismate from D-erythrose 4-phosphate and phosphoenolpyruvate: step 5/7.</text>
</comment>
<dbReference type="Gene3D" id="3.40.50.300">
    <property type="entry name" value="P-loop containing nucleotide triphosphate hydrolases"/>
    <property type="match status" value="1"/>
</dbReference>
<evidence type="ECO:0000256" key="5">
    <source>
        <dbReference type="ARBA" id="ARBA00022840"/>
    </source>
</evidence>
<evidence type="ECO:0000256" key="4">
    <source>
        <dbReference type="ARBA" id="ARBA00022777"/>
    </source>
</evidence>
<keyword evidence="7" id="KW-0479">Metal-binding</keyword>
<comment type="catalytic activity">
    <reaction evidence="7">
        <text>shikimate + ATP = 3-phosphoshikimate + ADP + H(+)</text>
        <dbReference type="Rhea" id="RHEA:13121"/>
        <dbReference type="ChEBI" id="CHEBI:15378"/>
        <dbReference type="ChEBI" id="CHEBI:30616"/>
        <dbReference type="ChEBI" id="CHEBI:36208"/>
        <dbReference type="ChEBI" id="CHEBI:145989"/>
        <dbReference type="ChEBI" id="CHEBI:456216"/>
        <dbReference type="EC" id="2.7.1.71"/>
    </reaction>
</comment>
<dbReference type="Proteomes" id="UP000231501">
    <property type="component" value="Unassembled WGS sequence"/>
</dbReference>
<dbReference type="EMBL" id="PEOG01000008">
    <property type="protein sequence ID" value="PIM54659.1"/>
    <property type="molecule type" value="Genomic_DNA"/>
</dbReference>
<dbReference type="GO" id="GO:0000287">
    <property type="term" value="F:magnesium ion binding"/>
    <property type="evidence" value="ECO:0007669"/>
    <property type="project" value="UniProtKB-UniRule"/>
</dbReference>
<dbReference type="GO" id="GO:0008652">
    <property type="term" value="P:amino acid biosynthetic process"/>
    <property type="evidence" value="ECO:0007669"/>
    <property type="project" value="UniProtKB-KW"/>
</dbReference>
<comment type="subunit">
    <text evidence="7">Monomer.</text>
</comment>
<dbReference type="PANTHER" id="PTHR21087:SF16">
    <property type="entry name" value="SHIKIMATE KINASE 1, CHLOROPLASTIC"/>
    <property type="match status" value="1"/>
</dbReference>
<dbReference type="UniPathway" id="UPA00053">
    <property type="reaction ID" value="UER00088"/>
</dbReference>
<dbReference type="InterPro" id="IPR027417">
    <property type="entry name" value="P-loop_NTPase"/>
</dbReference>